<evidence type="ECO:0008006" key="4">
    <source>
        <dbReference type="Google" id="ProtNLM"/>
    </source>
</evidence>
<feature type="compositionally biased region" description="Acidic residues" evidence="1">
    <location>
        <begin position="223"/>
        <end position="232"/>
    </location>
</feature>
<dbReference type="OrthoDB" id="5324656at2"/>
<feature type="region of interest" description="Disordered" evidence="1">
    <location>
        <begin position="300"/>
        <end position="320"/>
    </location>
</feature>
<sequence length="482" mass="54711">MRLLLLNNNPAVSRLIKLSAEKAGYELDEFEDYGLVPLTTYDVILVDNELYDEASIVGACENTGCDYIIYICQRGAKKPDIAHVALEKPFLPTDFLVLLEKVKNVIISHKAEATEEATKVLQSLDESEKSTAFDIDQIDTLEDEDEDEDNTLPINLLEEPDDFEKEEDEKELTFDEIEAEDLGLEQELSLDDIVDKDDEDKELKIDDEFSFDELDSLEKEEVSSLEDFDFDEGNTTSLTPAETEDEREEEFANPSILDKDDINEVKQLLDESEEEAEEEEISELSLDAFDLDKENEEAGKFFFDDVEKEDESLEKDDMEKSLNLELDDVTSLDFEEAAPVGEEEEEDQSIEIPEEQEEIIDDFAEGIEEKIEEEEKELAQEEDILIPQVDVAFDALAQNGDIDSLDDLNENLLKKAFGEEVNEEESTPISVPEEKGEKIEVIRGEIESSIARSISGLAQSDILREALKGMRINISITFDEKE</sequence>
<accession>A0A290HPT8</accession>
<dbReference type="Proteomes" id="UP000217349">
    <property type="component" value="Chromosome"/>
</dbReference>
<dbReference type="KEGG" id="sulj:SJPD1_0522"/>
<dbReference type="AlphaFoldDB" id="A0A290HPT8"/>
<name>A0A290HPT8_9BACT</name>
<proteinExistence type="predicted"/>
<evidence type="ECO:0000313" key="2">
    <source>
        <dbReference type="EMBL" id="ATB68644.1"/>
    </source>
</evidence>
<organism evidence="2 3">
    <name type="scientific">Sulfurospirillum diekertiae</name>
    <dbReference type="NCBI Taxonomy" id="1854492"/>
    <lineage>
        <taxon>Bacteria</taxon>
        <taxon>Pseudomonadati</taxon>
        <taxon>Campylobacterota</taxon>
        <taxon>Epsilonproteobacteria</taxon>
        <taxon>Campylobacterales</taxon>
        <taxon>Sulfurospirillaceae</taxon>
        <taxon>Sulfurospirillum</taxon>
    </lineage>
</organism>
<feature type="compositionally biased region" description="Acidic residues" evidence="1">
    <location>
        <begin position="242"/>
        <end position="251"/>
    </location>
</feature>
<evidence type="ECO:0000313" key="3">
    <source>
        <dbReference type="Proteomes" id="UP000217349"/>
    </source>
</evidence>
<feature type="region of interest" description="Disordered" evidence="1">
    <location>
        <begin position="215"/>
        <end position="259"/>
    </location>
</feature>
<reference evidence="3" key="1">
    <citation type="submission" date="2017-09" db="EMBL/GenBank/DDBJ databases">
        <title>The complete genome of Sulfurospirillum sp. JPD-1.</title>
        <authorList>
            <person name="Goris T."/>
        </authorList>
    </citation>
    <scope>NUCLEOTIDE SEQUENCE [LARGE SCALE GENOMIC DNA]</scope>
    <source>
        <strain evidence="3">JPD-1</strain>
    </source>
</reference>
<protein>
    <recommendedName>
        <fullName evidence="4">Highly acidic protein</fullName>
    </recommendedName>
</protein>
<dbReference type="RefSeq" id="WP_096045840.1">
    <property type="nucleotide sequence ID" value="NZ_CP023275.1"/>
</dbReference>
<evidence type="ECO:0000256" key="1">
    <source>
        <dbReference type="SAM" id="MobiDB-lite"/>
    </source>
</evidence>
<gene>
    <name evidence="2" type="ORF">SJPD1_0522</name>
</gene>
<dbReference type="EMBL" id="CP023275">
    <property type="protein sequence ID" value="ATB68644.1"/>
    <property type="molecule type" value="Genomic_DNA"/>
</dbReference>